<sequence length="39" mass="4029">MTGTRLADLTTARVGGPARTLVEASTEQEIVEAVRAADA</sequence>
<organism evidence="2 3">
    <name type="scientific">Arthrobacter agilis</name>
    <dbReference type="NCBI Taxonomy" id="37921"/>
    <lineage>
        <taxon>Bacteria</taxon>
        <taxon>Bacillati</taxon>
        <taxon>Actinomycetota</taxon>
        <taxon>Actinomycetes</taxon>
        <taxon>Micrococcales</taxon>
        <taxon>Micrococcaceae</taxon>
        <taxon>Arthrobacter</taxon>
    </lineage>
</organism>
<feature type="non-terminal residue" evidence="2">
    <location>
        <position position="39"/>
    </location>
</feature>
<dbReference type="InterPro" id="IPR016167">
    <property type="entry name" value="FAD-bd_PCMH_sub1"/>
</dbReference>
<dbReference type="EMBL" id="CP024915">
    <property type="protein sequence ID" value="AUZ89346.1"/>
    <property type="molecule type" value="Genomic_DNA"/>
</dbReference>
<keyword evidence="1" id="KW-0560">Oxidoreductase</keyword>
<protein>
    <submittedName>
        <fullName evidence="2">UDP-N-acetylenolpyruvoylglucosamine reductase</fullName>
    </submittedName>
</protein>
<dbReference type="Gene3D" id="3.30.43.10">
    <property type="entry name" value="Uridine Diphospho-n-acetylenolpyruvylglucosamine Reductase, domain 2"/>
    <property type="match status" value="1"/>
</dbReference>
<name>A0A2L0UJB3_9MICC</name>
<gene>
    <name evidence="2" type="ORF">CVO76_09285</name>
</gene>
<dbReference type="Proteomes" id="UP000239187">
    <property type="component" value="Chromosome"/>
</dbReference>
<dbReference type="AlphaFoldDB" id="A0A2L0UJB3"/>
<evidence type="ECO:0000313" key="2">
    <source>
        <dbReference type="EMBL" id="AUZ89346.1"/>
    </source>
</evidence>
<accession>A0A2L0UJB3</accession>
<evidence type="ECO:0000256" key="1">
    <source>
        <dbReference type="ARBA" id="ARBA00023002"/>
    </source>
</evidence>
<reference evidence="2 3" key="1">
    <citation type="submission" date="2017-11" db="EMBL/GenBank/DDBJ databases">
        <title>Draft genome of Arthrobacter agilis strain UMCV2, a plant growth-promoting rhizobacterium and biocontrol capacity of phytopathogenic fungi.</title>
        <authorList>
            <person name="Martinez-Camara R."/>
            <person name="Santoyo G."/>
            <person name="Moreno-Hagelsieb G."/>
            <person name="Valencia-Cantero E."/>
        </authorList>
    </citation>
    <scope>NUCLEOTIDE SEQUENCE [LARGE SCALE GENOMIC DNA]</scope>
    <source>
        <strain evidence="2 3">UMCV2</strain>
    </source>
</reference>
<proteinExistence type="predicted"/>
<dbReference type="GO" id="GO:0016491">
    <property type="term" value="F:oxidoreductase activity"/>
    <property type="evidence" value="ECO:0007669"/>
    <property type="project" value="UniProtKB-KW"/>
</dbReference>
<evidence type="ECO:0000313" key="3">
    <source>
        <dbReference type="Proteomes" id="UP000239187"/>
    </source>
</evidence>